<feature type="compositionally biased region" description="Low complexity" evidence="1">
    <location>
        <begin position="167"/>
        <end position="190"/>
    </location>
</feature>
<evidence type="ECO:0000256" key="1">
    <source>
        <dbReference type="SAM" id="MobiDB-lite"/>
    </source>
</evidence>
<dbReference type="AlphaFoldDB" id="A0A8J3PLK2"/>
<protein>
    <submittedName>
        <fullName evidence="3">Uncharacterized protein</fullName>
    </submittedName>
</protein>
<evidence type="ECO:0000313" key="3">
    <source>
        <dbReference type="EMBL" id="GIG71966.1"/>
    </source>
</evidence>
<organism evidence="3 4">
    <name type="scientific">Planosporangium flavigriseum</name>
    <dbReference type="NCBI Taxonomy" id="373681"/>
    <lineage>
        <taxon>Bacteria</taxon>
        <taxon>Bacillati</taxon>
        <taxon>Actinomycetota</taxon>
        <taxon>Actinomycetes</taxon>
        <taxon>Micromonosporales</taxon>
        <taxon>Micromonosporaceae</taxon>
        <taxon>Planosporangium</taxon>
    </lineage>
</organism>
<proteinExistence type="predicted"/>
<keyword evidence="2" id="KW-0812">Transmembrane</keyword>
<comment type="caution">
    <text evidence="3">The sequence shown here is derived from an EMBL/GenBank/DDBJ whole genome shotgun (WGS) entry which is preliminary data.</text>
</comment>
<feature type="transmembrane region" description="Helical" evidence="2">
    <location>
        <begin position="81"/>
        <end position="99"/>
    </location>
</feature>
<keyword evidence="2" id="KW-0472">Membrane</keyword>
<sequence>MMREEFTEGVDHLRMAAAHAAGSAAGMIAPRLGAVRERMIEPTVDKSMDMARDGARKAGKMARRATGKQPAITETRRWPRMVGGLMIAGAALGAISALLSRRRQRGWNEYGAGGSSMTQEVRSIADTARSAASSMADTAKDTASDVLGQMKSQSDTSSPSPSPSPSPSHGTGESYSSGGPTGSSSRNGRP</sequence>
<gene>
    <name evidence="3" type="ORF">Pfl04_03700</name>
</gene>
<name>A0A8J3PLK2_9ACTN</name>
<feature type="region of interest" description="Disordered" evidence="1">
    <location>
        <begin position="109"/>
        <end position="190"/>
    </location>
</feature>
<reference evidence="3" key="1">
    <citation type="submission" date="2021-01" db="EMBL/GenBank/DDBJ databases">
        <title>Whole genome shotgun sequence of Planosporangium flavigriseum NBRC 105377.</title>
        <authorList>
            <person name="Komaki H."/>
            <person name="Tamura T."/>
        </authorList>
    </citation>
    <scope>NUCLEOTIDE SEQUENCE</scope>
    <source>
        <strain evidence="3">NBRC 105377</strain>
    </source>
</reference>
<evidence type="ECO:0000313" key="4">
    <source>
        <dbReference type="Proteomes" id="UP000653674"/>
    </source>
</evidence>
<keyword evidence="2" id="KW-1133">Transmembrane helix</keyword>
<accession>A0A8J3PLK2</accession>
<dbReference type="Proteomes" id="UP000653674">
    <property type="component" value="Unassembled WGS sequence"/>
</dbReference>
<dbReference type="EMBL" id="BONU01000002">
    <property type="protein sequence ID" value="GIG71966.1"/>
    <property type="molecule type" value="Genomic_DNA"/>
</dbReference>
<keyword evidence="4" id="KW-1185">Reference proteome</keyword>
<evidence type="ECO:0000256" key="2">
    <source>
        <dbReference type="SAM" id="Phobius"/>
    </source>
</evidence>